<evidence type="ECO:0000256" key="6">
    <source>
        <dbReference type="ARBA" id="ARBA00052218"/>
    </source>
</evidence>
<comment type="function">
    <text evidence="7">Catalyzes the adenylation by ATP of the carboxyl group of the C-terminal glycine of sulfur carrier protein MoaD.</text>
</comment>
<dbReference type="GO" id="GO:0005524">
    <property type="term" value="F:ATP binding"/>
    <property type="evidence" value="ECO:0007669"/>
    <property type="project" value="UniProtKB-KW"/>
</dbReference>
<evidence type="ECO:0000313" key="17">
    <source>
        <dbReference type="EMBL" id="MBJ7316429.1"/>
    </source>
</evidence>
<organism evidence="17 18">
    <name type="scientific">Idiomarina abyssalis</name>
    <dbReference type="NCBI Taxonomy" id="86102"/>
    <lineage>
        <taxon>Bacteria</taxon>
        <taxon>Pseudomonadati</taxon>
        <taxon>Pseudomonadota</taxon>
        <taxon>Gammaproteobacteria</taxon>
        <taxon>Alteromonadales</taxon>
        <taxon>Idiomarinaceae</taxon>
        <taxon>Idiomarina</taxon>
    </lineage>
</organism>
<dbReference type="GO" id="GO:0005829">
    <property type="term" value="C:cytosol"/>
    <property type="evidence" value="ECO:0007669"/>
    <property type="project" value="TreeGrafter"/>
</dbReference>
<comment type="caution">
    <text evidence="17">The sequence shown here is derived from an EMBL/GenBank/DDBJ whole genome shotgun (WGS) entry which is preliminary data.</text>
</comment>
<dbReference type="PANTHER" id="PTHR10953">
    <property type="entry name" value="UBIQUITIN-ACTIVATING ENZYME E1"/>
    <property type="match status" value="1"/>
</dbReference>
<sequence>MSKTLSHQQMLKYNRHIALPAMDLEGQERLLNAHLVIIGLGGLGCAVAPYLTAAGVGKITLVDDDVIDRHNLQRQILFTESSVGNNKAEQARQHLMQLNSETDIRVLPVRADDALLMNLAEDATLIVDCCDNLATRNSVNKACLKSKTPLVSGSAIRFEGQIASFSMQNSSPCYACYSQFFGEQQLSCTEAGVLSPLVGVVGTMQAVEAIKIAAGIGQPLYSSVLLFDALHSDWQRLNIQKHPQCPHCADL</sequence>
<comment type="subunit">
    <text evidence="8">Homodimer. Forms a stable heterotetrameric complex of 2 MoeB and 2 MoaD during adenylation of MoaD.</text>
</comment>
<evidence type="ECO:0000256" key="12">
    <source>
        <dbReference type="ARBA" id="ARBA00075328"/>
    </source>
</evidence>
<keyword evidence="3 17" id="KW-0808">Transferase</keyword>
<dbReference type="CDD" id="cd00757">
    <property type="entry name" value="ThiF_MoeB_HesA_family"/>
    <property type="match status" value="1"/>
</dbReference>
<keyword evidence="14" id="KW-1133">Transmembrane helix</keyword>
<comment type="catalytic activity">
    <reaction evidence="6">
        <text>[molybdopterin-synthase sulfur-carrier protein]-C-terminal Gly-Gly + ATP + H(+) = [molybdopterin-synthase sulfur-carrier protein]-C-terminal Gly-Gly-AMP + diphosphate</text>
        <dbReference type="Rhea" id="RHEA:43616"/>
        <dbReference type="Rhea" id="RHEA-COMP:12159"/>
        <dbReference type="Rhea" id="RHEA-COMP:12202"/>
        <dbReference type="ChEBI" id="CHEBI:15378"/>
        <dbReference type="ChEBI" id="CHEBI:30616"/>
        <dbReference type="ChEBI" id="CHEBI:33019"/>
        <dbReference type="ChEBI" id="CHEBI:90618"/>
        <dbReference type="ChEBI" id="CHEBI:90778"/>
        <dbReference type="EC" id="2.7.7.80"/>
    </reaction>
</comment>
<keyword evidence="14" id="KW-0812">Transmembrane</keyword>
<evidence type="ECO:0000256" key="14">
    <source>
        <dbReference type="SAM" id="Phobius"/>
    </source>
</evidence>
<evidence type="ECO:0000256" key="5">
    <source>
        <dbReference type="ARBA" id="ARBA00022840"/>
    </source>
</evidence>
<evidence type="ECO:0000313" key="19">
    <source>
        <dbReference type="Proteomes" id="UP000655994"/>
    </source>
</evidence>
<dbReference type="Proteomes" id="UP000621390">
    <property type="component" value="Unassembled WGS sequence"/>
</dbReference>
<dbReference type="GO" id="GO:0008641">
    <property type="term" value="F:ubiquitin-like modifier activating enzyme activity"/>
    <property type="evidence" value="ECO:0007669"/>
    <property type="project" value="InterPro"/>
</dbReference>
<comment type="pathway">
    <text evidence="1">Cofactor biosynthesis; molybdopterin biosynthesis.</text>
</comment>
<dbReference type="EC" id="2.7.7.80" evidence="9"/>
<evidence type="ECO:0000313" key="16">
    <source>
        <dbReference type="EMBL" id="MBJ7266290.1"/>
    </source>
</evidence>
<keyword evidence="4" id="KW-0547">Nucleotide-binding</keyword>
<dbReference type="GO" id="GO:0061605">
    <property type="term" value="F:molybdopterin-synthase adenylyltransferase activity"/>
    <property type="evidence" value="ECO:0007669"/>
    <property type="project" value="UniProtKB-EC"/>
</dbReference>
<keyword evidence="14" id="KW-0472">Membrane</keyword>
<accession>A0A8I1KJU1</accession>
<dbReference type="EMBL" id="JAEMOP010000009">
    <property type="protein sequence ID" value="MBJ7316429.1"/>
    <property type="molecule type" value="Genomic_DNA"/>
</dbReference>
<evidence type="ECO:0000313" key="18">
    <source>
        <dbReference type="Proteomes" id="UP000621390"/>
    </source>
</evidence>
<dbReference type="SUPFAM" id="SSF69572">
    <property type="entry name" value="Activating enzymes of the ubiquitin-like proteins"/>
    <property type="match status" value="1"/>
</dbReference>
<dbReference type="GO" id="GO:0008146">
    <property type="term" value="F:sulfotransferase activity"/>
    <property type="evidence" value="ECO:0007669"/>
    <property type="project" value="TreeGrafter"/>
</dbReference>
<dbReference type="InterPro" id="IPR000594">
    <property type="entry name" value="ThiF_NAD_FAD-bd"/>
</dbReference>
<comment type="similarity">
    <text evidence="2">Belongs to the HesA/MoeB/ThiF family.</text>
</comment>
<dbReference type="InterPro" id="IPR045886">
    <property type="entry name" value="ThiF/MoeB/HesA"/>
</dbReference>
<dbReference type="EMBL" id="JAEMOS010000011">
    <property type="protein sequence ID" value="MBJ7266290.1"/>
    <property type="molecule type" value="Genomic_DNA"/>
</dbReference>
<proteinExistence type="inferred from homology"/>
<dbReference type="Proteomes" id="UP000655994">
    <property type="component" value="Unassembled WGS sequence"/>
</dbReference>
<reference evidence="17 19" key="1">
    <citation type="submission" date="2020-09" db="EMBL/GenBank/DDBJ databases">
        <title>Draft Genomes of Bacterial Isolates from North Pond Shallow Sediments.</title>
        <authorList>
            <person name="Kiel Reese B."/>
            <person name="Mullis M."/>
            <person name="Weisend R.E."/>
        </authorList>
    </citation>
    <scope>NUCLEOTIDE SEQUENCE</scope>
    <source>
        <strain evidence="17">KJE-2</strain>
        <strain evidence="16 19">KJE-3</strain>
    </source>
</reference>
<dbReference type="Gene3D" id="3.40.50.720">
    <property type="entry name" value="NAD(P)-binding Rossmann-like Domain"/>
    <property type="match status" value="1"/>
</dbReference>
<evidence type="ECO:0000256" key="2">
    <source>
        <dbReference type="ARBA" id="ARBA00009919"/>
    </source>
</evidence>
<dbReference type="InterPro" id="IPR035985">
    <property type="entry name" value="Ubiquitin-activating_enz"/>
</dbReference>
<evidence type="ECO:0000256" key="9">
    <source>
        <dbReference type="ARBA" id="ARBA00066884"/>
    </source>
</evidence>
<dbReference type="Pfam" id="PF00899">
    <property type="entry name" value="ThiF"/>
    <property type="match status" value="1"/>
</dbReference>
<protein>
    <recommendedName>
        <fullName evidence="10">Molybdopterin-synthase adenylyltransferase</fullName>
        <ecNumber evidence="9">2.7.7.80</ecNumber>
    </recommendedName>
    <alternativeName>
        <fullName evidence="13">MoaD protein adenylase</fullName>
    </alternativeName>
    <alternativeName>
        <fullName evidence="11">Molybdopterin-converting factor subunit 1 adenylase</fullName>
    </alternativeName>
    <alternativeName>
        <fullName evidence="12">Sulfur carrier protein MoaD adenylyltransferase</fullName>
    </alternativeName>
</protein>
<dbReference type="FunFam" id="3.40.50.720:FF:000033">
    <property type="entry name" value="Adenylyltransferase and sulfurtransferase MOCS3"/>
    <property type="match status" value="1"/>
</dbReference>
<evidence type="ECO:0000256" key="1">
    <source>
        <dbReference type="ARBA" id="ARBA00005046"/>
    </source>
</evidence>
<gene>
    <name evidence="17" type="primary">moeB</name>
    <name evidence="16" type="ORF">JHC10_04950</name>
    <name evidence="17" type="ORF">JHC11_10600</name>
</gene>
<dbReference type="PANTHER" id="PTHR10953:SF102">
    <property type="entry name" value="ADENYLYLTRANSFERASE AND SULFURTRANSFERASE MOCS3"/>
    <property type="match status" value="1"/>
</dbReference>
<keyword evidence="5" id="KW-0067">ATP-binding</keyword>
<name>A0A8I1KJU1_9GAMM</name>
<keyword evidence="17" id="KW-0548">Nucleotidyltransferase</keyword>
<dbReference type="AlphaFoldDB" id="A0A8I1KJU1"/>
<evidence type="ECO:0000256" key="4">
    <source>
        <dbReference type="ARBA" id="ARBA00022741"/>
    </source>
</evidence>
<keyword evidence="19" id="KW-1185">Reference proteome</keyword>
<dbReference type="GO" id="GO:0004792">
    <property type="term" value="F:thiosulfate-cyanide sulfurtransferase activity"/>
    <property type="evidence" value="ECO:0007669"/>
    <property type="project" value="TreeGrafter"/>
</dbReference>
<evidence type="ECO:0000259" key="15">
    <source>
        <dbReference type="Pfam" id="PF00899"/>
    </source>
</evidence>
<feature type="transmembrane region" description="Helical" evidence="14">
    <location>
        <begin position="30"/>
        <end position="51"/>
    </location>
</feature>
<feature type="domain" description="THIF-type NAD/FAD binding fold" evidence="15">
    <location>
        <begin position="13"/>
        <end position="246"/>
    </location>
</feature>
<evidence type="ECO:0000256" key="8">
    <source>
        <dbReference type="ARBA" id="ARBA00063809"/>
    </source>
</evidence>
<evidence type="ECO:0000256" key="11">
    <source>
        <dbReference type="ARBA" id="ARBA00075110"/>
    </source>
</evidence>
<evidence type="ECO:0000256" key="3">
    <source>
        <dbReference type="ARBA" id="ARBA00022679"/>
    </source>
</evidence>
<evidence type="ECO:0000256" key="10">
    <source>
        <dbReference type="ARBA" id="ARBA00073635"/>
    </source>
</evidence>
<dbReference type="OrthoDB" id="9804286at2"/>
<evidence type="ECO:0000256" key="7">
    <source>
        <dbReference type="ARBA" id="ARBA00055169"/>
    </source>
</evidence>
<dbReference type="NCBIfam" id="NF004281">
    <property type="entry name" value="PRK05690.1"/>
    <property type="match status" value="1"/>
</dbReference>
<dbReference type="RefSeq" id="WP_054488618.1">
    <property type="nucleotide sequence ID" value="NZ_FPBE01000003.1"/>
</dbReference>
<evidence type="ECO:0000256" key="13">
    <source>
        <dbReference type="ARBA" id="ARBA00078531"/>
    </source>
</evidence>